<protein>
    <recommendedName>
        <fullName evidence="5">Glycine zipper family protein</fullName>
    </recommendedName>
</protein>
<dbReference type="RefSeq" id="WP_211943282.1">
    <property type="nucleotide sequence ID" value="NZ_CAJPVH010000017.1"/>
</dbReference>
<accession>A0AAE9I5A6</accession>
<dbReference type="AlphaFoldDB" id="A0AAE9I5A6"/>
<name>A0AAE9I5A6_9BURK</name>
<proteinExistence type="predicted"/>
<sequence length="207" mass="21420">MSTIIAGRFDTFDHAETAAARLRAKGVSEQDLSLFYVNPAGQHATYPIGGDQAVDPAARQSGKGAGRGLMIGAALGAAVGICLAAAVRAWFATPPQPWVIVLTLAIATGVGAYGGSLMGALSMTSAGKRDPRTGEVRMRHAGVLLAAHVSPDNTALVANELRQGGAADVERAEGQWRDGRWEDFDPLAPPVPAGPLVGEDSARARQQ</sequence>
<reference evidence="3" key="1">
    <citation type="journal article" date="2022" name="Microbiol. Resour. Announc.">
        <title>Genome Sequence of Cupriavidus campinensis Strain G5, a Member of a Bacterial Consortium Capable of Polyethylene Degradation.</title>
        <authorList>
            <person name="Schneider B."/>
            <person name="Pfeiffer F."/>
            <person name="Dyall-Smith M."/>
            <person name="Kunte H.J."/>
        </authorList>
    </citation>
    <scope>NUCLEOTIDE SEQUENCE</scope>
    <source>
        <strain evidence="3">G5</strain>
    </source>
</reference>
<evidence type="ECO:0000313" key="4">
    <source>
        <dbReference type="Proteomes" id="UP001056132"/>
    </source>
</evidence>
<gene>
    <name evidence="3" type="ORF">M5D45_20940</name>
</gene>
<dbReference type="Proteomes" id="UP001056132">
    <property type="component" value="Chromosome 2"/>
</dbReference>
<feature type="compositionally biased region" description="Basic and acidic residues" evidence="1">
    <location>
        <begin position="168"/>
        <end position="183"/>
    </location>
</feature>
<keyword evidence="2" id="KW-1133">Transmembrane helix</keyword>
<feature type="transmembrane region" description="Helical" evidence="2">
    <location>
        <begin position="69"/>
        <end position="91"/>
    </location>
</feature>
<evidence type="ECO:0008006" key="5">
    <source>
        <dbReference type="Google" id="ProtNLM"/>
    </source>
</evidence>
<keyword evidence="2" id="KW-0472">Membrane</keyword>
<evidence type="ECO:0000256" key="1">
    <source>
        <dbReference type="SAM" id="MobiDB-lite"/>
    </source>
</evidence>
<reference evidence="3" key="2">
    <citation type="submission" date="2022-05" db="EMBL/GenBank/DDBJ databases">
        <authorList>
            <person name="Kunte H.-J."/>
        </authorList>
    </citation>
    <scope>NUCLEOTIDE SEQUENCE</scope>
    <source>
        <strain evidence="3">G5</strain>
    </source>
</reference>
<dbReference type="KEGG" id="ccam:M5D45_20940"/>
<keyword evidence="2" id="KW-0812">Transmembrane</keyword>
<evidence type="ECO:0000256" key="2">
    <source>
        <dbReference type="SAM" id="Phobius"/>
    </source>
</evidence>
<evidence type="ECO:0000313" key="3">
    <source>
        <dbReference type="EMBL" id="URF07652.1"/>
    </source>
</evidence>
<dbReference type="EMBL" id="CP097331">
    <property type="protein sequence ID" value="URF07652.1"/>
    <property type="molecule type" value="Genomic_DNA"/>
</dbReference>
<feature type="region of interest" description="Disordered" evidence="1">
    <location>
        <begin position="167"/>
        <end position="207"/>
    </location>
</feature>
<organism evidence="3 4">
    <name type="scientific">Cupriavidus campinensis</name>
    <dbReference type="NCBI Taxonomy" id="151783"/>
    <lineage>
        <taxon>Bacteria</taxon>
        <taxon>Pseudomonadati</taxon>
        <taxon>Pseudomonadota</taxon>
        <taxon>Betaproteobacteria</taxon>
        <taxon>Burkholderiales</taxon>
        <taxon>Burkholderiaceae</taxon>
        <taxon>Cupriavidus</taxon>
    </lineage>
</organism>
<feature type="transmembrane region" description="Helical" evidence="2">
    <location>
        <begin position="97"/>
        <end position="121"/>
    </location>
</feature>